<dbReference type="RefSeq" id="WP_268164595.1">
    <property type="nucleotide sequence ID" value="NZ_CP143577.1"/>
</dbReference>
<dbReference type="EMBL" id="JAPFAR010000109">
    <property type="protein sequence ID" value="MDI3349742.1"/>
    <property type="molecule type" value="Genomic_DNA"/>
</dbReference>
<evidence type="ECO:0000313" key="4">
    <source>
        <dbReference type="Proteomes" id="UP001162175"/>
    </source>
</evidence>
<evidence type="ECO:0000313" key="3">
    <source>
        <dbReference type="EMBL" id="WVN22036.1"/>
    </source>
</evidence>
<feature type="domain" description="SHOCT-like" evidence="1">
    <location>
        <begin position="1"/>
        <end position="43"/>
    </location>
</feature>
<evidence type="ECO:0000259" key="1">
    <source>
        <dbReference type="Pfam" id="PF20612"/>
    </source>
</evidence>
<dbReference type="EMBL" id="CP143577">
    <property type="protein sequence ID" value="WVN22036.1"/>
    <property type="molecule type" value="Genomic_DNA"/>
</dbReference>
<sequence>MHHKQIEGEIKYRFACLLLNQMLKDKFITKDELILFKKKIIKKI</sequence>
<evidence type="ECO:0000313" key="5">
    <source>
        <dbReference type="Proteomes" id="UP001432074"/>
    </source>
</evidence>
<accession>A0A7Z7D276</accession>
<dbReference type="Proteomes" id="UP001162175">
    <property type="component" value="Unassembled WGS sequence"/>
</dbReference>
<evidence type="ECO:0000313" key="2">
    <source>
        <dbReference type="EMBL" id="MDI3349742.1"/>
    </source>
</evidence>
<organism evidence="2 4">
    <name type="scientific">Mycoplasmopsis arginini</name>
    <name type="common">Mycoplasma arginini</name>
    <dbReference type="NCBI Taxonomy" id="2094"/>
    <lineage>
        <taxon>Bacteria</taxon>
        <taxon>Bacillati</taxon>
        <taxon>Mycoplasmatota</taxon>
        <taxon>Mycoplasmoidales</taxon>
        <taxon>Metamycoplasmataceae</taxon>
        <taxon>Mycoplasmopsis</taxon>
    </lineage>
</organism>
<protein>
    <submittedName>
        <fullName evidence="3">SHOCT domain-containing protein</fullName>
    </submittedName>
</protein>
<dbReference type="Proteomes" id="UP001432074">
    <property type="component" value="Chromosome"/>
</dbReference>
<reference evidence="3" key="2">
    <citation type="submission" date="2024-01" db="EMBL/GenBank/DDBJ databases">
        <title>Complete genome sequence of Mycoplasma arginini type strain G 230.</title>
        <authorList>
            <person name="Spergser J."/>
        </authorList>
    </citation>
    <scope>NUCLEOTIDE SEQUENCE</scope>
    <source>
        <strain evidence="3">NCTC 10129</strain>
    </source>
</reference>
<gene>
    <name evidence="2" type="ORF">DCBHLPFO_00301</name>
    <name evidence="3" type="ORF">V2E25_00320</name>
</gene>
<name>A0A7Z7D276_MYCAR</name>
<reference evidence="2" key="1">
    <citation type="submission" date="2022-11" db="EMBL/GenBank/DDBJ databases">
        <title>Draft genome of Mycoplasma arginini isolated from fly.</title>
        <authorList>
            <person name="Severgnini M."/>
            <person name="Gioia G."/>
            <person name="Cremonesi P."/>
            <person name="Moroni P."/>
            <person name="Addis M.F."/>
            <person name="Castiglioni B."/>
        </authorList>
    </citation>
    <scope>NUCLEOTIDE SEQUENCE</scope>
    <source>
        <strain evidence="2">QMP CG1-1632</strain>
    </source>
</reference>
<dbReference type="AlphaFoldDB" id="A0A7Z7D276"/>
<dbReference type="InterPro" id="IPR046749">
    <property type="entry name" value="SHOCT_2"/>
</dbReference>
<keyword evidence="5" id="KW-1185">Reference proteome</keyword>
<proteinExistence type="predicted"/>
<dbReference type="Pfam" id="PF20612">
    <property type="entry name" value="SHOCT_2"/>
    <property type="match status" value="1"/>
</dbReference>